<protein>
    <submittedName>
        <fullName evidence="2">Membrane protein</fullName>
    </submittedName>
</protein>
<dbReference type="PANTHER" id="PTHR35563:SF2">
    <property type="entry name" value="BARREL METAL-DEPENDENT HYDROLASE, PUTATIVE (AFU_ORTHOLOGUE AFUA_1G16240)-RELATED"/>
    <property type="match status" value="1"/>
</dbReference>
<dbReference type="Proteomes" id="UP000054911">
    <property type="component" value="Unassembled WGS sequence"/>
</dbReference>
<dbReference type="Gene3D" id="3.20.20.140">
    <property type="entry name" value="Metal-dependent hydrolases"/>
    <property type="match status" value="1"/>
</dbReference>
<proteinExistence type="predicted"/>
<reference evidence="2" key="1">
    <citation type="submission" date="2016-01" db="EMBL/GenBank/DDBJ databases">
        <authorList>
            <person name="Peeters C."/>
        </authorList>
    </citation>
    <scope>NUCLEOTIDE SEQUENCE [LARGE SCALE GENOMIC DNA]</scope>
    <source>
        <strain evidence="2">LMG 29323</strain>
    </source>
</reference>
<name>A0A158D4K9_9BURK</name>
<dbReference type="RefSeq" id="WP_061178585.1">
    <property type="nucleotide sequence ID" value="NZ_FCOE02000030.1"/>
</dbReference>
<organism evidence="2 3">
    <name type="scientific">Caballeronia pedi</name>
    <dbReference type="NCBI Taxonomy" id="1777141"/>
    <lineage>
        <taxon>Bacteria</taxon>
        <taxon>Pseudomonadati</taxon>
        <taxon>Pseudomonadota</taxon>
        <taxon>Betaproteobacteria</taxon>
        <taxon>Burkholderiales</taxon>
        <taxon>Burkholderiaceae</taxon>
        <taxon>Caballeronia</taxon>
    </lineage>
</organism>
<dbReference type="PANTHER" id="PTHR35563">
    <property type="entry name" value="BARREL METAL-DEPENDENT HYDROLASE, PUTATIVE (AFU_ORTHOLOGUE AFUA_1G16240)-RELATED"/>
    <property type="match status" value="1"/>
</dbReference>
<dbReference type="GO" id="GO:0016787">
    <property type="term" value="F:hydrolase activity"/>
    <property type="evidence" value="ECO:0007669"/>
    <property type="project" value="InterPro"/>
</dbReference>
<dbReference type="EMBL" id="FCOE02000030">
    <property type="protein sequence ID" value="SAK89280.1"/>
    <property type="molecule type" value="Genomic_DNA"/>
</dbReference>
<dbReference type="STRING" id="1777141.AWB80_06266"/>
<dbReference type="InterPro" id="IPR032466">
    <property type="entry name" value="Metal_Hydrolase"/>
</dbReference>
<dbReference type="AlphaFoldDB" id="A0A158D4K9"/>
<dbReference type="SUPFAM" id="SSF51556">
    <property type="entry name" value="Metallo-dependent hydrolases"/>
    <property type="match status" value="1"/>
</dbReference>
<feature type="domain" description="Amidohydrolase-related" evidence="1">
    <location>
        <begin position="4"/>
        <end position="263"/>
    </location>
</feature>
<accession>A0A158D4K9</accession>
<gene>
    <name evidence="2" type="ORF">AWB80_06266</name>
</gene>
<comment type="caution">
    <text evidence="2">The sequence shown here is derived from an EMBL/GenBank/DDBJ whole genome shotgun (WGS) entry which is preliminary data.</text>
</comment>
<evidence type="ECO:0000313" key="3">
    <source>
        <dbReference type="Proteomes" id="UP000054911"/>
    </source>
</evidence>
<dbReference type="InterPro" id="IPR006680">
    <property type="entry name" value="Amidohydro-rel"/>
</dbReference>
<sequence>MLIVDTHAHAFHRELPFIPSRRFTPNYDAPLSSFLSQLDANGIGRGVLIAVSILGNDNSYLLEGLRAQPERLRGVVAIDPATDLSRLDEYEAAGVVGVRVNLTGNLPVPDFSAGAWAEAVAECVKRNWHIEINDRAARLHESLTPLTKAGVKVVVDHFGMPDRQLGIADEGFQRLLAFGQSRQVWVKLSGGYRTSFDIARSAAPLLHNAFGTDRLMWASDWPFTQYESSQNYSTQLGAVAEWLPDESDRQTVLCDTPAKLFKF</sequence>
<dbReference type="Pfam" id="PF04909">
    <property type="entry name" value="Amidohydro_2"/>
    <property type="match status" value="1"/>
</dbReference>
<keyword evidence="3" id="KW-1185">Reference proteome</keyword>
<dbReference type="InterPro" id="IPR052358">
    <property type="entry name" value="Aro_Compnd_Degr_Hydrolases"/>
</dbReference>
<dbReference type="OrthoDB" id="9787654at2"/>
<evidence type="ECO:0000313" key="2">
    <source>
        <dbReference type="EMBL" id="SAK89280.1"/>
    </source>
</evidence>
<evidence type="ECO:0000259" key="1">
    <source>
        <dbReference type="Pfam" id="PF04909"/>
    </source>
</evidence>